<dbReference type="InterPro" id="IPR000700">
    <property type="entry name" value="PAS-assoc_C"/>
</dbReference>
<gene>
    <name evidence="3" type="ORF">SAMN04488502_102307</name>
</gene>
<accession>A0A1G9QUH4</accession>
<dbReference type="Pfam" id="PF13556">
    <property type="entry name" value="HTH_30"/>
    <property type="match status" value="1"/>
</dbReference>
<dbReference type="PROSITE" id="PS50113">
    <property type="entry name" value="PAC"/>
    <property type="match status" value="1"/>
</dbReference>
<name>A0A1G9QUH4_9FIRM</name>
<dbReference type="InterPro" id="IPR013767">
    <property type="entry name" value="PAS_fold"/>
</dbReference>
<evidence type="ECO:0000259" key="1">
    <source>
        <dbReference type="PROSITE" id="PS50112"/>
    </source>
</evidence>
<evidence type="ECO:0000313" key="3">
    <source>
        <dbReference type="EMBL" id="SDM14654.1"/>
    </source>
</evidence>
<sequence>MCGQTKREQEENYRILTENMEDVIWRFDVATMTLMYVSPSIERLRGYTPEEVTGKPLEELVTPSSCRELLEKLPGRLALLESNCYQGELTFLGIVEQPHKDGGTIWTELSTRFIRREDGKAEVIGVSRDCSVRKVQQEELAALYRRLEESEQFLQAMIDAAHCCLACLDREGRLLHVNRQYAKMMGLAPEHMQGRRFADFLPPEVAAKHAVLLDACRRGQTVPFLDVCRPPLTGGTGELNSYYGVYQPFAQANGEVGKMVVALMDITEQKSMERQLAEAERIGRTGSWQYHLPDGRFSCSEGLLALFGLEDRRQPVDYEELLGLLQADDVERLRLMFRQLLKDQTPVRAEARLMLAGGGQRVVQVTGNVLTDCNNQPASIIGTVADINDHKELEALHAGVALRLREFARVMPGLGMIVDQDGLILELFDEHQLLAGKLSERRLNKLGTDRKTGSLLLTIQQAIQKQTLQFGEYTLTTRQGERTFDVRIAPMSCRIGGKFTAACNLTDITDQNRTKKLLQLSYEKRRQRDLLNGLIEQTILPTTQVLDSAWQVRLNLAQPFSCFLLILERWQDADHDYWQAHRQELQFMLERLTDVLQAGSADAVVWESREGVAVLCPAAATEKRTPCREFEIANELNRRLKEQEPSACWRIGIAEFEPDTFNQLARVYAQARNAVQLGRILNPGSAVHHYCDLGVFQFFPAVTNIDEVRNFIHRSLGNLLTYDEVKGTQLLDTLQEILQTDNLNIVAAKFGVHRQTVVFRKQRIETILGFSLDSFETRLTLSMAFKLRQVFGAENDG</sequence>
<dbReference type="PANTHER" id="PTHR44757:SF2">
    <property type="entry name" value="BIOFILM ARCHITECTURE MAINTENANCE PROTEIN MBAA"/>
    <property type="match status" value="1"/>
</dbReference>
<dbReference type="SMART" id="SM00086">
    <property type="entry name" value="PAC"/>
    <property type="match status" value="2"/>
</dbReference>
<dbReference type="InterPro" id="IPR000014">
    <property type="entry name" value="PAS"/>
</dbReference>
<dbReference type="Gene3D" id="1.10.10.2840">
    <property type="entry name" value="PucR C-terminal helix-turn-helix domain"/>
    <property type="match status" value="1"/>
</dbReference>
<dbReference type="EMBL" id="FNHB01000002">
    <property type="protein sequence ID" value="SDM14654.1"/>
    <property type="molecule type" value="Genomic_DNA"/>
</dbReference>
<dbReference type="RefSeq" id="WP_092070781.1">
    <property type="nucleotide sequence ID" value="NZ_FNHB01000002.1"/>
</dbReference>
<dbReference type="InterPro" id="IPR025736">
    <property type="entry name" value="PucR_C-HTH_dom"/>
</dbReference>
<feature type="domain" description="PAS" evidence="1">
    <location>
        <begin position="150"/>
        <end position="204"/>
    </location>
</feature>
<dbReference type="AlphaFoldDB" id="A0A1G9QUH4"/>
<dbReference type="OrthoDB" id="9807021at2"/>
<dbReference type="GO" id="GO:0006355">
    <property type="term" value="P:regulation of DNA-templated transcription"/>
    <property type="evidence" value="ECO:0007669"/>
    <property type="project" value="InterPro"/>
</dbReference>
<dbReference type="InterPro" id="IPR001610">
    <property type="entry name" value="PAC"/>
</dbReference>
<dbReference type="Proteomes" id="UP000214880">
    <property type="component" value="Unassembled WGS sequence"/>
</dbReference>
<dbReference type="SUPFAM" id="SSF55785">
    <property type="entry name" value="PYP-like sensor domain (PAS domain)"/>
    <property type="match status" value="3"/>
</dbReference>
<feature type="domain" description="PAS" evidence="1">
    <location>
        <begin position="9"/>
        <end position="73"/>
    </location>
</feature>
<dbReference type="InterPro" id="IPR013656">
    <property type="entry name" value="PAS_4"/>
</dbReference>
<dbReference type="Pfam" id="PF00989">
    <property type="entry name" value="PAS"/>
    <property type="match status" value="1"/>
</dbReference>
<dbReference type="InterPro" id="IPR035965">
    <property type="entry name" value="PAS-like_dom_sf"/>
</dbReference>
<evidence type="ECO:0000313" key="4">
    <source>
        <dbReference type="Proteomes" id="UP000214880"/>
    </source>
</evidence>
<dbReference type="Pfam" id="PF08448">
    <property type="entry name" value="PAS_4"/>
    <property type="match status" value="1"/>
</dbReference>
<dbReference type="CDD" id="cd00130">
    <property type="entry name" value="PAS"/>
    <property type="match status" value="2"/>
</dbReference>
<protein>
    <submittedName>
        <fullName evidence="3">PAS domain S-box-containing protein</fullName>
    </submittedName>
</protein>
<feature type="domain" description="PAC" evidence="2">
    <location>
        <begin position="85"/>
        <end position="142"/>
    </location>
</feature>
<reference evidence="3 4" key="1">
    <citation type="submission" date="2016-10" db="EMBL/GenBank/DDBJ databases">
        <authorList>
            <person name="de Groot N.N."/>
        </authorList>
    </citation>
    <scope>NUCLEOTIDE SEQUENCE [LARGE SCALE GENOMIC DNA]</scope>
    <source>
        <strain evidence="3 4">DSM 1736</strain>
    </source>
</reference>
<dbReference type="Pfam" id="PF08447">
    <property type="entry name" value="PAS_3"/>
    <property type="match status" value="1"/>
</dbReference>
<dbReference type="STRING" id="146817.SAMN04488502_102307"/>
<dbReference type="Gene3D" id="3.30.450.20">
    <property type="entry name" value="PAS domain"/>
    <property type="match status" value="3"/>
</dbReference>
<dbReference type="PANTHER" id="PTHR44757">
    <property type="entry name" value="DIGUANYLATE CYCLASE DGCP"/>
    <property type="match status" value="1"/>
</dbReference>
<keyword evidence="4" id="KW-1185">Reference proteome</keyword>
<dbReference type="InterPro" id="IPR052155">
    <property type="entry name" value="Biofilm_reg_signaling"/>
</dbReference>
<dbReference type="InterPro" id="IPR042070">
    <property type="entry name" value="PucR_C-HTH_sf"/>
</dbReference>
<dbReference type="InterPro" id="IPR013655">
    <property type="entry name" value="PAS_fold_3"/>
</dbReference>
<organism evidence="3 4">
    <name type="scientific">Dendrosporobacter quercicolus</name>
    <dbReference type="NCBI Taxonomy" id="146817"/>
    <lineage>
        <taxon>Bacteria</taxon>
        <taxon>Bacillati</taxon>
        <taxon>Bacillota</taxon>
        <taxon>Negativicutes</taxon>
        <taxon>Selenomonadales</taxon>
        <taxon>Sporomusaceae</taxon>
        <taxon>Dendrosporobacter</taxon>
    </lineage>
</organism>
<dbReference type="NCBIfam" id="TIGR00229">
    <property type="entry name" value="sensory_box"/>
    <property type="match status" value="3"/>
</dbReference>
<dbReference type="SMART" id="SM00091">
    <property type="entry name" value="PAS"/>
    <property type="match status" value="2"/>
</dbReference>
<dbReference type="PROSITE" id="PS50112">
    <property type="entry name" value="PAS"/>
    <property type="match status" value="2"/>
</dbReference>
<evidence type="ECO:0000259" key="2">
    <source>
        <dbReference type="PROSITE" id="PS50113"/>
    </source>
</evidence>
<proteinExistence type="predicted"/>